<dbReference type="eggNOG" id="COG1708">
    <property type="taxonomic scope" value="Bacteria"/>
</dbReference>
<dbReference type="CDD" id="cd05403">
    <property type="entry name" value="NT_KNTase_like"/>
    <property type="match status" value="1"/>
</dbReference>
<name>K9HN02_9PROT</name>
<dbReference type="InterPro" id="IPR002934">
    <property type="entry name" value="Polymerase_NTP_transf_dom"/>
</dbReference>
<organism evidence="2 3">
    <name type="scientific">Caenispirillum salinarum AK4</name>
    <dbReference type="NCBI Taxonomy" id="1238182"/>
    <lineage>
        <taxon>Bacteria</taxon>
        <taxon>Pseudomonadati</taxon>
        <taxon>Pseudomonadota</taxon>
        <taxon>Alphaproteobacteria</taxon>
        <taxon>Rhodospirillales</taxon>
        <taxon>Novispirillaceae</taxon>
        <taxon>Caenispirillum</taxon>
    </lineage>
</organism>
<dbReference type="GO" id="GO:0016779">
    <property type="term" value="F:nucleotidyltransferase activity"/>
    <property type="evidence" value="ECO:0007669"/>
    <property type="project" value="InterPro"/>
</dbReference>
<reference evidence="2 3" key="1">
    <citation type="journal article" date="2013" name="Genome Announc.">
        <title>Draft Genome Sequence of an Alphaproteobacterium, Caenispirillum salinarum AK4(T), Isolated from a Solar Saltern.</title>
        <authorList>
            <person name="Khatri I."/>
            <person name="Singh A."/>
            <person name="Korpole S."/>
            <person name="Pinnaka A.K."/>
            <person name="Subramanian S."/>
        </authorList>
    </citation>
    <scope>NUCLEOTIDE SEQUENCE [LARGE SCALE GENOMIC DNA]</scope>
    <source>
        <strain evidence="2 3">AK4</strain>
    </source>
</reference>
<evidence type="ECO:0000259" key="1">
    <source>
        <dbReference type="Pfam" id="PF01909"/>
    </source>
</evidence>
<proteinExistence type="predicted"/>
<comment type="caution">
    <text evidence="2">The sequence shown here is derived from an EMBL/GenBank/DDBJ whole genome shotgun (WGS) entry which is preliminary data.</text>
</comment>
<dbReference type="Pfam" id="PF01909">
    <property type="entry name" value="NTP_transf_2"/>
    <property type="match status" value="1"/>
</dbReference>
<keyword evidence="3" id="KW-1185">Reference proteome</keyword>
<feature type="domain" description="Polymerase nucleotidyl transferase" evidence="1">
    <location>
        <begin position="10"/>
        <end position="66"/>
    </location>
</feature>
<accession>K9HN02</accession>
<dbReference type="Proteomes" id="UP000009881">
    <property type="component" value="Unassembled WGS sequence"/>
</dbReference>
<dbReference type="STRING" id="1238182.C882_3418"/>
<evidence type="ECO:0000313" key="3">
    <source>
        <dbReference type="Proteomes" id="UP000009881"/>
    </source>
</evidence>
<dbReference type="EMBL" id="ANHY01000005">
    <property type="protein sequence ID" value="EKV31668.1"/>
    <property type="molecule type" value="Genomic_DNA"/>
</dbReference>
<gene>
    <name evidence="2" type="ORF">C882_3418</name>
</gene>
<dbReference type="InterPro" id="IPR043519">
    <property type="entry name" value="NT_sf"/>
</dbReference>
<dbReference type="RefSeq" id="WP_009539537.1">
    <property type="nucleotide sequence ID" value="NZ_ANHY01000005.1"/>
</dbReference>
<sequence length="85" mass="9527">MDRIVAVFQPVAVWLFGSRARGDARPDSDYDFPVVAPDDRDIQQAWQDTARVRREAGLGVDIVPCRRTAHERGKHMAGLLNHTAT</sequence>
<evidence type="ECO:0000313" key="2">
    <source>
        <dbReference type="EMBL" id="EKV31668.1"/>
    </source>
</evidence>
<dbReference type="AlphaFoldDB" id="K9HN02"/>
<dbReference type="SUPFAM" id="SSF81301">
    <property type="entry name" value="Nucleotidyltransferase"/>
    <property type="match status" value="1"/>
</dbReference>
<dbReference type="Gene3D" id="3.30.460.10">
    <property type="entry name" value="Beta Polymerase, domain 2"/>
    <property type="match status" value="1"/>
</dbReference>
<protein>
    <recommendedName>
        <fullName evidence="1">Polymerase nucleotidyl transferase domain-containing protein</fullName>
    </recommendedName>
</protein>